<dbReference type="EMBL" id="KB096325">
    <property type="protein sequence ID" value="ESO05788.1"/>
    <property type="molecule type" value="Genomic_DNA"/>
</dbReference>
<reference evidence="2" key="3">
    <citation type="submission" date="2015-06" db="UniProtKB">
        <authorList>
            <consortium name="EnsemblMetazoa"/>
        </authorList>
    </citation>
    <scope>IDENTIFICATION</scope>
</reference>
<dbReference type="CTD" id="20203661"/>
<organism evidence="2 3">
    <name type="scientific">Helobdella robusta</name>
    <name type="common">Californian leech</name>
    <dbReference type="NCBI Taxonomy" id="6412"/>
    <lineage>
        <taxon>Eukaryota</taxon>
        <taxon>Metazoa</taxon>
        <taxon>Spiralia</taxon>
        <taxon>Lophotrochozoa</taxon>
        <taxon>Annelida</taxon>
        <taxon>Clitellata</taxon>
        <taxon>Hirudinea</taxon>
        <taxon>Rhynchobdellida</taxon>
        <taxon>Glossiphoniidae</taxon>
        <taxon>Helobdella</taxon>
    </lineage>
</organism>
<dbReference type="AlphaFoldDB" id="T1F4B2"/>
<dbReference type="EnsemblMetazoa" id="HelroT171460">
    <property type="protein sequence ID" value="HelroP171460"/>
    <property type="gene ID" value="HelroG171460"/>
</dbReference>
<dbReference type="RefSeq" id="XP_009016421.1">
    <property type="nucleotide sequence ID" value="XM_009018173.1"/>
</dbReference>
<dbReference type="HOGENOM" id="CLU_1176548_0_0_1"/>
<dbReference type="InParanoid" id="T1F4B2"/>
<dbReference type="KEGG" id="hro:HELRODRAFT_171460"/>
<accession>T1F4B2</accession>
<evidence type="ECO:0008006" key="4">
    <source>
        <dbReference type="Google" id="ProtNLM"/>
    </source>
</evidence>
<gene>
    <name evidence="2" type="primary">20203661</name>
    <name evidence="1" type="ORF">HELRODRAFT_171460</name>
</gene>
<reference evidence="1 3" key="2">
    <citation type="journal article" date="2013" name="Nature">
        <title>Insights into bilaterian evolution from three spiralian genomes.</title>
        <authorList>
            <person name="Simakov O."/>
            <person name="Marletaz F."/>
            <person name="Cho S.J."/>
            <person name="Edsinger-Gonzales E."/>
            <person name="Havlak P."/>
            <person name="Hellsten U."/>
            <person name="Kuo D.H."/>
            <person name="Larsson T."/>
            <person name="Lv J."/>
            <person name="Arendt D."/>
            <person name="Savage R."/>
            <person name="Osoegawa K."/>
            <person name="de Jong P."/>
            <person name="Grimwood J."/>
            <person name="Chapman J.A."/>
            <person name="Shapiro H."/>
            <person name="Aerts A."/>
            <person name="Otillar R.P."/>
            <person name="Terry A.Y."/>
            <person name="Boore J.L."/>
            <person name="Grigoriev I.V."/>
            <person name="Lindberg D.R."/>
            <person name="Seaver E.C."/>
            <person name="Weisblat D.A."/>
            <person name="Putnam N.H."/>
            <person name="Rokhsar D.S."/>
        </authorList>
    </citation>
    <scope>NUCLEOTIDE SEQUENCE</scope>
</reference>
<evidence type="ECO:0000313" key="2">
    <source>
        <dbReference type="EnsemblMetazoa" id="HelroP171460"/>
    </source>
</evidence>
<protein>
    <recommendedName>
        <fullName evidence="4">Endonuclease/exonuclease/phosphatase domain-containing protein</fullName>
    </recommendedName>
</protein>
<dbReference type="EMBL" id="AMQM01003878">
    <property type="status" value="NOT_ANNOTATED_CDS"/>
    <property type="molecule type" value="Genomic_DNA"/>
</dbReference>
<evidence type="ECO:0000313" key="3">
    <source>
        <dbReference type="Proteomes" id="UP000015101"/>
    </source>
</evidence>
<dbReference type="GeneID" id="20203661"/>
<keyword evidence="3" id="KW-1185">Reference proteome</keyword>
<evidence type="ECO:0000313" key="1">
    <source>
        <dbReference type="EMBL" id="ESO05788.1"/>
    </source>
</evidence>
<dbReference type="Proteomes" id="UP000015101">
    <property type="component" value="Unassembled WGS sequence"/>
</dbReference>
<name>T1F4B2_HELRO</name>
<proteinExistence type="predicted"/>
<reference evidence="3" key="1">
    <citation type="submission" date="2012-12" db="EMBL/GenBank/DDBJ databases">
        <authorList>
            <person name="Hellsten U."/>
            <person name="Grimwood J."/>
            <person name="Chapman J.A."/>
            <person name="Shapiro H."/>
            <person name="Aerts A."/>
            <person name="Otillar R.P."/>
            <person name="Terry A.Y."/>
            <person name="Boore J.L."/>
            <person name="Simakov O."/>
            <person name="Marletaz F."/>
            <person name="Cho S.-J."/>
            <person name="Edsinger-Gonzales E."/>
            <person name="Havlak P."/>
            <person name="Kuo D.-H."/>
            <person name="Larsson T."/>
            <person name="Lv J."/>
            <person name="Arendt D."/>
            <person name="Savage R."/>
            <person name="Osoegawa K."/>
            <person name="de Jong P."/>
            <person name="Lindberg D.R."/>
            <person name="Seaver E.C."/>
            <person name="Weisblat D.A."/>
            <person name="Putnam N.H."/>
            <person name="Grigoriev I.V."/>
            <person name="Rokhsar D.S."/>
        </authorList>
    </citation>
    <scope>NUCLEOTIDE SEQUENCE</scope>
</reference>
<sequence length="236" mass="26936">MDPRRTSWSFLSPPINSLRILRICRKIMFQLNIWNSHLTHSAIYNNFSALGKRPSVNKRLAKLKCGLVNARSAVNNAAFLNDVICKEKIDIHVVTETWIPSDAPRVLQSLSLLGYSVCHSHHGTSSNKREGGLAVVYNNLLRAAPINNKHNIVCFNSTLFRPPSTIIHSCRRSFRRLNYRSFENDLNRAFDYLFSQYLEVDEFASTLNTTLNDIAQLSIARFVRVSTLAVLYPKKQ</sequence>